<accession>A0AAE1DBK8</accession>
<dbReference type="EMBL" id="JAWDGP010004441">
    <property type="protein sequence ID" value="KAK3764447.1"/>
    <property type="molecule type" value="Genomic_DNA"/>
</dbReference>
<reference evidence="2" key="1">
    <citation type="journal article" date="2023" name="G3 (Bethesda)">
        <title>A reference genome for the long-term kleptoplast-retaining sea slug Elysia crispata morphotype clarki.</title>
        <authorList>
            <person name="Eastman K.E."/>
            <person name="Pendleton A.L."/>
            <person name="Shaikh M.A."/>
            <person name="Suttiyut T."/>
            <person name="Ogas R."/>
            <person name="Tomko P."/>
            <person name="Gavelis G."/>
            <person name="Widhalm J.R."/>
            <person name="Wisecaver J.H."/>
        </authorList>
    </citation>
    <scope>NUCLEOTIDE SEQUENCE</scope>
    <source>
        <strain evidence="2">ECLA1</strain>
    </source>
</reference>
<organism evidence="2 3">
    <name type="scientific">Elysia crispata</name>
    <name type="common">lettuce slug</name>
    <dbReference type="NCBI Taxonomy" id="231223"/>
    <lineage>
        <taxon>Eukaryota</taxon>
        <taxon>Metazoa</taxon>
        <taxon>Spiralia</taxon>
        <taxon>Lophotrochozoa</taxon>
        <taxon>Mollusca</taxon>
        <taxon>Gastropoda</taxon>
        <taxon>Heterobranchia</taxon>
        <taxon>Euthyneura</taxon>
        <taxon>Panpulmonata</taxon>
        <taxon>Sacoglossa</taxon>
        <taxon>Placobranchoidea</taxon>
        <taxon>Plakobranchidae</taxon>
        <taxon>Elysia</taxon>
    </lineage>
</organism>
<dbReference type="Proteomes" id="UP001283361">
    <property type="component" value="Unassembled WGS sequence"/>
</dbReference>
<comment type="caution">
    <text evidence="2">The sequence shown here is derived from an EMBL/GenBank/DDBJ whole genome shotgun (WGS) entry which is preliminary data.</text>
</comment>
<feature type="region of interest" description="Disordered" evidence="1">
    <location>
        <begin position="56"/>
        <end position="97"/>
    </location>
</feature>
<name>A0AAE1DBK8_9GAST</name>
<evidence type="ECO:0000313" key="2">
    <source>
        <dbReference type="EMBL" id="KAK3764447.1"/>
    </source>
</evidence>
<evidence type="ECO:0000313" key="3">
    <source>
        <dbReference type="Proteomes" id="UP001283361"/>
    </source>
</evidence>
<protein>
    <submittedName>
        <fullName evidence="2">Uncharacterized protein</fullName>
    </submittedName>
</protein>
<keyword evidence="3" id="KW-1185">Reference proteome</keyword>
<proteinExistence type="predicted"/>
<feature type="compositionally biased region" description="Basic and acidic residues" evidence="1">
    <location>
        <begin position="62"/>
        <end position="77"/>
    </location>
</feature>
<evidence type="ECO:0000256" key="1">
    <source>
        <dbReference type="SAM" id="MobiDB-lite"/>
    </source>
</evidence>
<gene>
    <name evidence="2" type="ORF">RRG08_015968</name>
</gene>
<sequence length="1600" mass="182499">MPLSDLDRAYQDLMTYSRREGFLRCSRELDDQDRPLTNVWEGMNGLMEHVSQKFPMPQKVSEQCKLESSSKQRDLSKGSKCPQRNFERESRSMKDKREKMFCLNNQGKSESASILSGITKFDSKTTEFGLIKNHVSNGNNNIIENGRNSPLVSLKFEEKPTKDYDMDEEREEESFVVLDSCGEVDVDMDDIAQVFEDNDDDHQVEVDNLSSEMQDLDDLMLAFTTGDGKETVYQDSPAALFDSPIALPTLTVSKSSAVIINSNAKQDSKKLSEPKRIFYKPHSASVGEAETVKRNIQEKFTIFDKALKVLCTRFHTIKSCFLKKSRMKEIIEDSDFHKVSELGCLAVSLFSEMEVFRLTLNPTNTQKMFRIPATYQLSEEDKKIFLDWYSFISQRLEQLMMQFANLFEDYLTEILDFNDRVKNIGGIKIPDLLYFSQDQRFSRFCAGSLQVYQVSAHLMEFREYINDILSSACRELLRGPGTLYSELVLKTTSMSAKQGSQKSSVPQRISYEPCPDSAIDGDVVKKDLQRNFNAFDVAMNTLGKRMHSIQSNFSMKSRVKENIVDSDLFKVSELGCLAVALFSEMEVLRLNHNPLNTKKQFISPATCVLTTRQKEDFLLWYRNLTKKLEKLKLQFAKLMKDYPIQILEFNDRVGFKGGIRIPGIHFFTKCQRFSRFQRGTLKVYKVSTLLKEPIDYKDDFVSPSGRHVLWKPGTLYSEQALKTKSKFCKGENMQAGEVKDSSIIPNAESQMLEANDFQHIGPQIRDDKSPGPILHMKESVVQTHEGSTNKKAEHPVGVQNINNKDSLGRNVSKDVNVSDSHCMDDALSHSQAPNMEIEKTSTYYQIIQANDEIPDSHKNNPGFLTDTFHHLNEMIEKWKRDQKYIRKRLFFLSNKLTKEKTDEGLIKVCIELAKHGKTIESINIQFEAERTIYSEASYKSVKFQFSPSVLSHIGQVVANHLIEKMNQFELNLRLLHQSFKKVFFTNLKTIEHFNRSDAAKQNGRVILPKKLDTLRNCPLKTGSVFNSEPNMRCTEGKGEHHQRPSSGCDVQRRKIGASHLSMQHQSFYNEGSGKLSLQGNEDGNGFQNYLECRETISSSKSIMGTDLLHFPSYDKDLIRNHQFCSQQNQHAFYNSSEFCSQSFNYAPFDSANSGHSLFQTVERNVVPKECSQKDDGGPFYHEQGVQNFNQPDSGNCINHLTENEWQSGYWSEYDKYTYNPCSNENPHGSFSNRGLASTKNQSRSYFGMQHYISDSNFTAHKNVAGISKSGTMSSAILSTQRTSHFNKISPPSVGTGGSDFQSWSHSDLNFSSQSHQALADRETHTNSSYENPPLVILPMKHGLPMPGPSHFSAEPVTLPSCRNASFTPRLEDSLNSLSFPPMMDNLGPGQDTPSKIPLQSDDPADGLNIKCHCNCGGKMLKGIPTMLDHRLNISPKTRHWLKLSLLFNDIAKVTQMQCESFTWFDKLTKHWHRKAANRYLDINATLPHLAAIMKRLRQDHQQRGFLEEMPYDDVDLKSLGVAGFKGNSLEAVENALLKLYVKHNELYKERKAVILRFHYHAEAFISIRNCVYKLNDERDIFKSPSKNKKTKVLKNLGVFP</sequence>
<feature type="region of interest" description="Disordered" evidence="1">
    <location>
        <begin position="1028"/>
        <end position="1048"/>
    </location>
</feature>
<feature type="compositionally biased region" description="Basic and acidic residues" evidence="1">
    <location>
        <begin position="85"/>
        <end position="97"/>
    </location>
</feature>